<comment type="similarity">
    <text evidence="1">Belongs to the class-II fumarase/aspartase family.</text>
</comment>
<dbReference type="Gene3D" id="1.20.200.10">
    <property type="entry name" value="Fumarase/aspartase (Central domain)"/>
    <property type="match status" value="1"/>
</dbReference>
<accession>T1CSR5</accession>
<evidence type="ECO:0000313" key="3">
    <source>
        <dbReference type="EMBL" id="EQD71579.1"/>
    </source>
</evidence>
<evidence type="ECO:0000256" key="1">
    <source>
        <dbReference type="ARBA" id="ARBA00034772"/>
    </source>
</evidence>
<dbReference type="PRINTS" id="PR00149">
    <property type="entry name" value="FUMRATELYASE"/>
</dbReference>
<dbReference type="Pfam" id="PF10397">
    <property type="entry name" value="ADSL_C"/>
    <property type="match status" value="1"/>
</dbReference>
<dbReference type="InterPro" id="IPR008948">
    <property type="entry name" value="L-Aspartase-like"/>
</dbReference>
<feature type="non-terminal residue" evidence="3">
    <location>
        <position position="210"/>
    </location>
</feature>
<dbReference type="SMART" id="SM00998">
    <property type="entry name" value="ADSL_C"/>
    <property type="match status" value="1"/>
</dbReference>
<proteinExistence type="inferred from homology"/>
<reference evidence="3" key="2">
    <citation type="journal article" date="2014" name="ISME J.">
        <title>Microbial stratification in low pH oxic and suboxic macroscopic growths along an acid mine drainage.</title>
        <authorList>
            <person name="Mendez-Garcia C."/>
            <person name="Mesa V."/>
            <person name="Sprenger R.R."/>
            <person name="Richter M."/>
            <person name="Diez M.S."/>
            <person name="Solano J."/>
            <person name="Bargiela R."/>
            <person name="Golyshina O.V."/>
            <person name="Manteca A."/>
            <person name="Ramos J.L."/>
            <person name="Gallego J.R."/>
            <person name="Llorente I."/>
            <person name="Martins Dos Santos V.A."/>
            <person name="Jensen O.N."/>
            <person name="Pelaez A.I."/>
            <person name="Sanchez J."/>
            <person name="Ferrer M."/>
        </authorList>
    </citation>
    <scope>NUCLEOTIDE SEQUENCE</scope>
</reference>
<evidence type="ECO:0000259" key="2">
    <source>
        <dbReference type="SMART" id="SM00998"/>
    </source>
</evidence>
<comment type="caution">
    <text evidence="3">The sequence shown here is derived from an EMBL/GenBank/DDBJ whole genome shotgun (WGS) entry which is preliminary data.</text>
</comment>
<dbReference type="GO" id="GO:0016853">
    <property type="term" value="F:isomerase activity"/>
    <property type="evidence" value="ECO:0007669"/>
    <property type="project" value="UniProtKB-KW"/>
</dbReference>
<feature type="domain" description="Adenylosuccinate lyase C-terminal" evidence="2">
    <location>
        <begin position="134"/>
        <end position="207"/>
    </location>
</feature>
<dbReference type="Pfam" id="PF00206">
    <property type="entry name" value="Lyase_1"/>
    <property type="match status" value="1"/>
</dbReference>
<dbReference type="PANTHER" id="PTHR43172:SF2">
    <property type="entry name" value="ADENYLOSUCCINATE LYASE C-TERMINAL DOMAIN-CONTAINING PROTEIN"/>
    <property type="match status" value="1"/>
</dbReference>
<dbReference type="AlphaFoldDB" id="T1CSR5"/>
<name>T1CSR5_9ZZZZ</name>
<keyword evidence="3" id="KW-0413">Isomerase</keyword>
<dbReference type="EMBL" id="AUZX01004178">
    <property type="protein sequence ID" value="EQD71579.1"/>
    <property type="molecule type" value="Genomic_DNA"/>
</dbReference>
<organism evidence="3">
    <name type="scientific">mine drainage metagenome</name>
    <dbReference type="NCBI Taxonomy" id="410659"/>
    <lineage>
        <taxon>unclassified sequences</taxon>
        <taxon>metagenomes</taxon>
        <taxon>ecological metagenomes</taxon>
    </lineage>
</organism>
<feature type="non-terminal residue" evidence="3">
    <location>
        <position position="1"/>
    </location>
</feature>
<dbReference type="PANTHER" id="PTHR43172">
    <property type="entry name" value="ADENYLOSUCCINATE LYASE"/>
    <property type="match status" value="1"/>
</dbReference>
<sequence length="210" mass="22874">RDTLAEVVSVLGLVAGTLGKMASEVAALQRNEIAELSEGFLPDRGSSSTMPQKRNPITSEAMVAQAAFIRQQVPLLTYAMTAVHERATGEWQVEWIVLPEVGVMAVGLLKNATSLLEHLVVDEEAMRRNLSLTRGLIVAERVMMALAPYLGRQAAHEVVYAASAQAIEQRRPLADVLSENEAVTRHLPPGELSKLLDPTGYRRERAGLRG</sequence>
<dbReference type="InterPro" id="IPR000362">
    <property type="entry name" value="Fumarate_lyase_fam"/>
</dbReference>
<gene>
    <name evidence="3" type="ORF">B1A_05728</name>
</gene>
<protein>
    <submittedName>
        <fullName evidence="3">3-carboxy-cis,cis-muconate cycloisomerase</fullName>
    </submittedName>
</protein>
<dbReference type="Gene3D" id="1.10.40.30">
    <property type="entry name" value="Fumarase/aspartase (C-terminal domain)"/>
    <property type="match status" value="1"/>
</dbReference>
<dbReference type="PRINTS" id="PR00145">
    <property type="entry name" value="ARGSUCLYASE"/>
</dbReference>
<dbReference type="InterPro" id="IPR019468">
    <property type="entry name" value="AdenyloSucc_lyase_C"/>
</dbReference>
<reference evidence="3" key="1">
    <citation type="submission" date="2013-08" db="EMBL/GenBank/DDBJ databases">
        <authorList>
            <person name="Mendez C."/>
            <person name="Richter M."/>
            <person name="Ferrer M."/>
            <person name="Sanchez J."/>
        </authorList>
    </citation>
    <scope>NUCLEOTIDE SEQUENCE</scope>
</reference>
<dbReference type="InterPro" id="IPR022761">
    <property type="entry name" value="Fumarate_lyase_N"/>
</dbReference>
<dbReference type="SUPFAM" id="SSF48557">
    <property type="entry name" value="L-aspartase-like"/>
    <property type="match status" value="1"/>
</dbReference>